<keyword evidence="4" id="KW-0812">Transmembrane</keyword>
<dbReference type="InterPro" id="IPR020471">
    <property type="entry name" value="AKR"/>
</dbReference>
<dbReference type="Gene3D" id="3.20.20.100">
    <property type="entry name" value="NADP-dependent oxidoreductase domain"/>
    <property type="match status" value="1"/>
</dbReference>
<keyword evidence="4" id="KW-1133">Transmembrane helix</keyword>
<keyword evidence="4" id="KW-0472">Membrane</keyword>
<comment type="caution">
    <text evidence="6">The sequence shown here is derived from an EMBL/GenBank/DDBJ whole genome shotgun (WGS) entry which is preliminary data.</text>
</comment>
<dbReference type="PRINTS" id="PR00069">
    <property type="entry name" value="ALDKETRDTASE"/>
</dbReference>
<dbReference type="GO" id="GO:0016652">
    <property type="term" value="F:oxidoreductase activity, acting on NAD(P)H as acceptor"/>
    <property type="evidence" value="ECO:0007669"/>
    <property type="project" value="InterPro"/>
</dbReference>
<accession>A0A409Y1S1</accession>
<evidence type="ECO:0000313" key="6">
    <source>
        <dbReference type="EMBL" id="PPQ96903.1"/>
    </source>
</evidence>
<evidence type="ECO:0000259" key="5">
    <source>
        <dbReference type="Pfam" id="PF00248"/>
    </source>
</evidence>
<keyword evidence="3" id="KW-0560">Oxidoreductase</keyword>
<feature type="domain" description="NADP-dependent oxidoreductase" evidence="5">
    <location>
        <begin position="33"/>
        <end position="278"/>
    </location>
</feature>
<gene>
    <name evidence="6" type="ORF">CVT26_005889</name>
</gene>
<dbReference type="SUPFAM" id="SSF51430">
    <property type="entry name" value="NAD(P)-linked oxidoreductase"/>
    <property type="match status" value="1"/>
</dbReference>
<dbReference type="InParanoid" id="A0A409Y1S1"/>
<name>A0A409Y1S1_9AGAR</name>
<organism evidence="6 7">
    <name type="scientific">Gymnopilus dilepis</name>
    <dbReference type="NCBI Taxonomy" id="231916"/>
    <lineage>
        <taxon>Eukaryota</taxon>
        <taxon>Fungi</taxon>
        <taxon>Dikarya</taxon>
        <taxon>Basidiomycota</taxon>
        <taxon>Agaricomycotina</taxon>
        <taxon>Agaricomycetes</taxon>
        <taxon>Agaricomycetidae</taxon>
        <taxon>Agaricales</taxon>
        <taxon>Agaricineae</taxon>
        <taxon>Hymenogastraceae</taxon>
        <taxon>Gymnopilus</taxon>
    </lineage>
</organism>
<protein>
    <recommendedName>
        <fullName evidence="5">NADP-dependent oxidoreductase domain-containing protein</fullName>
    </recommendedName>
</protein>
<keyword evidence="2" id="KW-0521">NADP</keyword>
<comment type="similarity">
    <text evidence="1">Belongs to the aldo/keto reductase family.</text>
</comment>
<dbReference type="InterPro" id="IPR018170">
    <property type="entry name" value="Aldo/ket_reductase_CS"/>
</dbReference>
<dbReference type="PANTHER" id="PTHR43827">
    <property type="entry name" value="2,5-DIKETO-D-GLUCONIC ACID REDUCTASE"/>
    <property type="match status" value="1"/>
</dbReference>
<dbReference type="GO" id="GO:0016616">
    <property type="term" value="F:oxidoreductase activity, acting on the CH-OH group of donors, NAD or NADP as acceptor"/>
    <property type="evidence" value="ECO:0007669"/>
    <property type="project" value="UniProtKB-ARBA"/>
</dbReference>
<dbReference type="AlphaFoldDB" id="A0A409Y1S1"/>
<evidence type="ECO:0000256" key="4">
    <source>
        <dbReference type="SAM" id="Phobius"/>
    </source>
</evidence>
<evidence type="ECO:0000256" key="3">
    <source>
        <dbReference type="ARBA" id="ARBA00023002"/>
    </source>
</evidence>
<dbReference type="EMBL" id="NHYE01001315">
    <property type="protein sequence ID" value="PPQ96903.1"/>
    <property type="molecule type" value="Genomic_DNA"/>
</dbReference>
<dbReference type="STRING" id="231916.A0A409Y1S1"/>
<sequence length="317" mass="34522">MPWDIIKFNDDPRHWASRLLSNPNKRDLMSWFFGTWKIPVGDTTTNQVDQAISVGFSHIDTAQAYRNEAEAGQAIAESGLSRSDIFITTKYSGLDGLDIETSIKNSLKNLGVAYIDLYLIHHPRLATPDIPTAWRQMEGLKEAGLVKSIGISNFQIEHVESLLASAKIPPAVNQILLHPYVYEKTLPLLKYSAEKGITIEAYSPLIPVTTLPGGPVDKPVKAAAKRLGATEDQILLAWAKAKGAVVLTSSSKKSRLEGYIKAGDLVLTDEEIEAIDKAGAKGQRIFTARTVVRRVAAALFLGAIGLGICSYLGIDVL</sequence>
<dbReference type="PROSITE" id="PS00062">
    <property type="entry name" value="ALDOKETO_REDUCTASE_2"/>
    <property type="match status" value="1"/>
</dbReference>
<feature type="transmembrane region" description="Helical" evidence="4">
    <location>
        <begin position="291"/>
        <end position="314"/>
    </location>
</feature>
<proteinExistence type="inferred from homology"/>
<dbReference type="OrthoDB" id="416253at2759"/>
<reference evidence="6 7" key="1">
    <citation type="journal article" date="2018" name="Evol. Lett.">
        <title>Horizontal gene cluster transfer increased hallucinogenic mushroom diversity.</title>
        <authorList>
            <person name="Reynolds H.T."/>
            <person name="Vijayakumar V."/>
            <person name="Gluck-Thaler E."/>
            <person name="Korotkin H.B."/>
            <person name="Matheny P.B."/>
            <person name="Slot J.C."/>
        </authorList>
    </citation>
    <scope>NUCLEOTIDE SEQUENCE [LARGE SCALE GENOMIC DNA]</scope>
    <source>
        <strain evidence="6 7">SRW20</strain>
    </source>
</reference>
<dbReference type="CDD" id="cd19120">
    <property type="entry name" value="AKR_AKR3C2-3"/>
    <property type="match status" value="1"/>
</dbReference>
<dbReference type="InterPro" id="IPR023210">
    <property type="entry name" value="NADP_OxRdtase_dom"/>
</dbReference>
<dbReference type="FunFam" id="3.20.20.100:FF:000002">
    <property type="entry name" value="2,5-diketo-D-gluconic acid reductase A"/>
    <property type="match status" value="1"/>
</dbReference>
<evidence type="ECO:0000313" key="7">
    <source>
        <dbReference type="Proteomes" id="UP000284706"/>
    </source>
</evidence>
<dbReference type="Pfam" id="PF00248">
    <property type="entry name" value="Aldo_ket_red"/>
    <property type="match status" value="1"/>
</dbReference>
<evidence type="ECO:0000256" key="2">
    <source>
        <dbReference type="ARBA" id="ARBA00022857"/>
    </source>
</evidence>
<dbReference type="PANTHER" id="PTHR43827:SF3">
    <property type="entry name" value="NADP-DEPENDENT OXIDOREDUCTASE DOMAIN-CONTAINING PROTEIN"/>
    <property type="match status" value="1"/>
</dbReference>
<dbReference type="InterPro" id="IPR036812">
    <property type="entry name" value="NAD(P)_OxRdtase_dom_sf"/>
</dbReference>
<keyword evidence="7" id="KW-1185">Reference proteome</keyword>
<dbReference type="InterPro" id="IPR044494">
    <property type="entry name" value="AKR3C2/3"/>
</dbReference>
<dbReference type="Proteomes" id="UP000284706">
    <property type="component" value="Unassembled WGS sequence"/>
</dbReference>
<evidence type="ECO:0000256" key="1">
    <source>
        <dbReference type="ARBA" id="ARBA00007905"/>
    </source>
</evidence>